<dbReference type="PANTHER" id="PTHR45901:SF7">
    <property type="entry name" value="OXYGEN-REGULATED PROTEIN 1"/>
    <property type="match status" value="1"/>
</dbReference>
<gene>
    <name evidence="1" type="ORF">DUI87_07585</name>
</gene>
<sequence>MGCQLIQECVVGNSVKSLAEVQVHNIHSLSCIRQVGHLVIKGDQVPGKGLSSGMAKCSDHTELFKVKLQHRDTKNVLEFPFYHNFADEEVGRVTEIPVFTAGSPFPSVKIYVPYITTGANPGSGIDSDVYVMLQGSLGDTGRRKLIRNGDKIFTKGKAKRPKFCQLLLTGLLLQTFHQLCCLFSGLAPAPQCLSFRDRPKTEHGTQGLLLYMGAWTPLLLALHPVTCHGTSCRLSATPEVPLGISPVYRTAVLSYGLCQRWSGSPWPLDCYFWLHHVKILSRRINQMGTGKIWNATMVKERLVKVVGNYEEKGRNYGKHEEEPLFLQFCTPSRISAIPMYLLCCKFTKLLVDIFRVEAVDIGILKRMVVEKGGGSDWLLEKIIVKESASPGAETLFMAQTWLKDRRDGKRSASVTLDDTGQHYLQTIIP</sequence>
<organism evidence="1 2">
    <name type="scientific">Hirundo rustica rustica</name>
    <dbReference type="NCBI Taxonomy" id="333673"/>
    <lineage>
        <taxon>Eukaryota</taxon>
        <taxon>Metazoa</taxon>
        <taxon>Chordata</taxon>
        <taxon>Craniata</taxon>
        <taxon>Vertebrata</taxon>
        <taxon>Euteleostomi</taxon>
        <taxon>Archelosauria</taxon>
        <taxon>Archosauria</taxon>
        <taxon>Dinosauria</taxon>
        <taxon>Saurischia</taxon>
        <taxon>Theropoda</taxon>
        <taxon>Coelurosauria</taxon>
        <taxon>Aves</taxon>
        <taxon>Neognathae</taxon>
        <taxon>Neoaves</taxon>
        <taxon>Telluraves</taxon>
        <taxon>Australaves</taxon>
        <taxon>Passeriformes</taxon>
        <taxon>Sylvioidea</taxon>
        <taxon>Hirundinidae</taxon>
        <taxon>Hirundo</taxon>
    </lineage>
</organism>
<dbReference type="InterPro" id="IPR052970">
    <property type="entry name" value="Inner_ear_hair_cell_LOXHD"/>
</dbReference>
<protein>
    <recommendedName>
        <fullName evidence="3">PLAT domain-containing protein</fullName>
    </recommendedName>
</protein>
<dbReference type="EMBL" id="QRBI01000104">
    <property type="protein sequence ID" value="RMC15394.1"/>
    <property type="molecule type" value="Genomic_DNA"/>
</dbReference>
<reference evidence="1 2" key="1">
    <citation type="submission" date="2018-07" db="EMBL/GenBank/DDBJ databases">
        <title>A high quality draft genome assembly of the barn swallow (H. rustica rustica).</title>
        <authorList>
            <person name="Formenti G."/>
            <person name="Chiara M."/>
            <person name="Poveda L."/>
            <person name="Francoijs K.-J."/>
            <person name="Bonisoli-Alquati A."/>
            <person name="Canova L."/>
            <person name="Gianfranceschi L."/>
            <person name="Horner D.S."/>
            <person name="Saino N."/>
        </authorList>
    </citation>
    <scope>NUCLEOTIDE SEQUENCE [LARGE SCALE GENOMIC DNA]</scope>
    <source>
        <strain evidence="1">Chelidonia</strain>
        <tissue evidence="1">Blood</tissue>
    </source>
</reference>
<dbReference type="InterPro" id="IPR036392">
    <property type="entry name" value="PLAT/LH2_dom_sf"/>
</dbReference>
<comment type="caution">
    <text evidence="1">The sequence shown here is derived from an EMBL/GenBank/DDBJ whole genome shotgun (WGS) entry which is preliminary data.</text>
</comment>
<keyword evidence="2" id="KW-1185">Reference proteome</keyword>
<accession>A0A3M0KVE7</accession>
<dbReference type="AlphaFoldDB" id="A0A3M0KVE7"/>
<evidence type="ECO:0008006" key="3">
    <source>
        <dbReference type="Google" id="ProtNLM"/>
    </source>
</evidence>
<dbReference type="STRING" id="333673.A0A3M0KVE7"/>
<dbReference type="PANTHER" id="PTHR45901">
    <property type="entry name" value="PROTEIN CBG12474"/>
    <property type="match status" value="1"/>
</dbReference>
<dbReference type="Gene3D" id="2.60.60.20">
    <property type="entry name" value="PLAT/LH2 domain"/>
    <property type="match status" value="1"/>
</dbReference>
<evidence type="ECO:0000313" key="2">
    <source>
        <dbReference type="Proteomes" id="UP000269221"/>
    </source>
</evidence>
<dbReference type="SUPFAM" id="SSF49723">
    <property type="entry name" value="Lipase/lipooxygenase domain (PLAT/LH2 domain)"/>
    <property type="match status" value="2"/>
</dbReference>
<dbReference type="Proteomes" id="UP000269221">
    <property type="component" value="Unassembled WGS sequence"/>
</dbReference>
<proteinExistence type="predicted"/>
<dbReference type="Gene3D" id="2.40.180.10">
    <property type="entry name" value="Catalase core domain"/>
    <property type="match status" value="1"/>
</dbReference>
<name>A0A3M0KVE7_HIRRU</name>
<dbReference type="OrthoDB" id="9895813at2759"/>
<evidence type="ECO:0000313" key="1">
    <source>
        <dbReference type="EMBL" id="RMC15394.1"/>
    </source>
</evidence>